<keyword evidence="3" id="KW-0067">ATP-binding</keyword>
<name>A0A2U3QKF5_9BACT</name>
<dbReference type="PANTHER" id="PTHR43146">
    <property type="entry name" value="CANCER-RELATED NUCLEOSIDE-TRIPHOSPHATASE"/>
    <property type="match status" value="1"/>
</dbReference>
<dbReference type="InterPro" id="IPR027417">
    <property type="entry name" value="P-loop_NTPase"/>
</dbReference>
<dbReference type="Gene3D" id="3.40.50.300">
    <property type="entry name" value="P-loop containing nucleotide triphosphate hydrolases"/>
    <property type="match status" value="1"/>
</dbReference>
<dbReference type="Pfam" id="PF03266">
    <property type="entry name" value="NTPase_1"/>
    <property type="match status" value="1"/>
</dbReference>
<dbReference type="PANTHER" id="PTHR43146:SF1">
    <property type="entry name" value="CANCER-RELATED NUCLEOSIDE-TRIPHOSPHATASE"/>
    <property type="match status" value="1"/>
</dbReference>
<gene>
    <name evidence="5" type="ORF">NBG4_720013</name>
</gene>
<dbReference type="GO" id="GO:0017111">
    <property type="term" value="F:ribonucleoside triphosphate phosphatase activity"/>
    <property type="evidence" value="ECO:0007669"/>
    <property type="project" value="UniProtKB-EC"/>
</dbReference>
<dbReference type="AlphaFoldDB" id="A0A2U3QKF5"/>
<dbReference type="SUPFAM" id="SSF52540">
    <property type="entry name" value="P-loop containing nucleoside triphosphate hydrolases"/>
    <property type="match status" value="1"/>
</dbReference>
<dbReference type="EMBL" id="OUUY01000122">
    <property type="protein sequence ID" value="SPQ01820.1"/>
    <property type="molecule type" value="Genomic_DNA"/>
</dbReference>
<reference evidence="6" key="1">
    <citation type="submission" date="2018-03" db="EMBL/GenBank/DDBJ databases">
        <authorList>
            <person name="Zecchin S."/>
        </authorList>
    </citation>
    <scope>NUCLEOTIDE SEQUENCE [LARGE SCALE GENOMIC DNA]</scope>
</reference>
<accession>A0A2U3QKF5</accession>
<protein>
    <submittedName>
        <fullName evidence="5">Nucleoside-triphosphatase THEP1</fullName>
        <ecNumber evidence="5">3.6.1.15</ecNumber>
    </submittedName>
</protein>
<dbReference type="InterPro" id="IPR003593">
    <property type="entry name" value="AAA+_ATPase"/>
</dbReference>
<evidence type="ECO:0000313" key="5">
    <source>
        <dbReference type="EMBL" id="SPQ01820.1"/>
    </source>
</evidence>
<evidence type="ECO:0000256" key="3">
    <source>
        <dbReference type="ARBA" id="ARBA00022840"/>
    </source>
</evidence>
<dbReference type="Proteomes" id="UP000245125">
    <property type="component" value="Unassembled WGS sequence"/>
</dbReference>
<keyword evidence="2 5" id="KW-0378">Hydrolase</keyword>
<proteinExistence type="predicted"/>
<evidence type="ECO:0000256" key="2">
    <source>
        <dbReference type="ARBA" id="ARBA00022801"/>
    </source>
</evidence>
<sequence>MITLKKNIFLTGAPSSGKTTVIKKLLSRLNYPVSGFYTEEERTAGKRIGFLMKTVDGKKGYLAHQDIRSDIRIRRYGVSLENIEQIAVPSIIPKNKDVIIILDEIGKMECFSEVFKRAALGALASPNIVIGTITFGGDEFILGIKRRDDTEIHEVTPENRDMLPEMISRKISDLIESMTA</sequence>
<evidence type="ECO:0000313" key="6">
    <source>
        <dbReference type="Proteomes" id="UP000245125"/>
    </source>
</evidence>
<keyword evidence="6" id="KW-1185">Reference proteome</keyword>
<evidence type="ECO:0000256" key="1">
    <source>
        <dbReference type="ARBA" id="ARBA00022741"/>
    </source>
</evidence>
<keyword evidence="1" id="KW-0547">Nucleotide-binding</keyword>
<dbReference type="InterPro" id="IPR004948">
    <property type="entry name" value="Nuc-triphosphatase_THEP1"/>
</dbReference>
<dbReference type="EC" id="3.6.1.15" evidence="5"/>
<dbReference type="GO" id="GO:0005524">
    <property type="term" value="F:ATP binding"/>
    <property type="evidence" value="ECO:0007669"/>
    <property type="project" value="UniProtKB-KW"/>
</dbReference>
<feature type="domain" description="AAA+ ATPase" evidence="4">
    <location>
        <begin position="4"/>
        <end position="158"/>
    </location>
</feature>
<organism evidence="5 6">
    <name type="scientific">Candidatus Sulfobium mesophilum</name>
    <dbReference type="NCBI Taxonomy" id="2016548"/>
    <lineage>
        <taxon>Bacteria</taxon>
        <taxon>Pseudomonadati</taxon>
        <taxon>Nitrospirota</taxon>
        <taxon>Nitrospiria</taxon>
        <taxon>Nitrospirales</taxon>
        <taxon>Nitrospiraceae</taxon>
        <taxon>Candidatus Sulfobium</taxon>
    </lineage>
</organism>
<dbReference type="SMART" id="SM00382">
    <property type="entry name" value="AAA"/>
    <property type="match status" value="1"/>
</dbReference>
<evidence type="ECO:0000259" key="4">
    <source>
        <dbReference type="SMART" id="SM00382"/>
    </source>
</evidence>